<evidence type="ECO:0000313" key="4">
    <source>
        <dbReference type="Proteomes" id="UP000183404"/>
    </source>
</evidence>
<comment type="similarity">
    <text evidence="1">Belongs to the GSP E family.</text>
</comment>
<dbReference type="PANTHER" id="PTHR30486">
    <property type="entry name" value="TWITCHING MOTILITY PROTEIN PILT"/>
    <property type="match status" value="1"/>
</dbReference>
<reference evidence="3 4" key="1">
    <citation type="submission" date="2016-10" db="EMBL/GenBank/DDBJ databases">
        <authorList>
            <person name="de Groot N.N."/>
        </authorList>
    </citation>
    <scope>NUCLEOTIDE SEQUENCE [LARGE SCALE GENOMIC DNA]</scope>
    <source>
        <strain evidence="3 4">DSM 569</strain>
    </source>
</reference>
<dbReference type="Proteomes" id="UP000183404">
    <property type="component" value="Unassembled WGS sequence"/>
</dbReference>
<dbReference type="GO" id="GO:0005524">
    <property type="term" value="F:ATP binding"/>
    <property type="evidence" value="ECO:0007669"/>
    <property type="project" value="InterPro"/>
</dbReference>
<dbReference type="InterPro" id="IPR006321">
    <property type="entry name" value="PilT/PilU"/>
</dbReference>
<dbReference type="InterPro" id="IPR027417">
    <property type="entry name" value="P-loop_NTPase"/>
</dbReference>
<dbReference type="InterPro" id="IPR003593">
    <property type="entry name" value="AAA+_ATPase"/>
</dbReference>
<proteinExistence type="inferred from homology"/>
<gene>
    <name evidence="3" type="ORF">SAMN04244560_00339</name>
</gene>
<name>A0A1G7IV20_THETY</name>
<dbReference type="Pfam" id="PF00437">
    <property type="entry name" value="T2SSE"/>
    <property type="match status" value="1"/>
</dbReference>
<dbReference type="EMBL" id="FNBS01000005">
    <property type="protein sequence ID" value="SDF16531.1"/>
    <property type="molecule type" value="Genomic_DNA"/>
</dbReference>
<feature type="domain" description="Bacterial type II secretion system protein E" evidence="2">
    <location>
        <begin position="137"/>
        <end position="151"/>
    </location>
</feature>
<dbReference type="InterPro" id="IPR001482">
    <property type="entry name" value="T2SS/T4SS_dom"/>
</dbReference>
<dbReference type="Gene3D" id="3.40.50.300">
    <property type="entry name" value="P-loop containing nucleotide triphosphate hydrolases"/>
    <property type="match status" value="1"/>
</dbReference>
<organism evidence="3 4">
    <name type="scientific">Thermoanaerobacter thermohydrosulfuricus</name>
    <name type="common">Clostridium thermohydrosulfuricum</name>
    <dbReference type="NCBI Taxonomy" id="1516"/>
    <lineage>
        <taxon>Bacteria</taxon>
        <taxon>Bacillati</taxon>
        <taxon>Bacillota</taxon>
        <taxon>Clostridia</taxon>
        <taxon>Thermoanaerobacterales</taxon>
        <taxon>Thermoanaerobacteraceae</taxon>
        <taxon>Thermoanaerobacter</taxon>
    </lineage>
</organism>
<protein>
    <submittedName>
        <fullName evidence="3">Twitching motility protein PilT</fullName>
    </submittedName>
</protein>
<dbReference type="AlphaFoldDB" id="A0A1G7IV20"/>
<dbReference type="GO" id="GO:0016887">
    <property type="term" value="F:ATP hydrolysis activity"/>
    <property type="evidence" value="ECO:0007669"/>
    <property type="project" value="InterPro"/>
</dbReference>
<sequence length="294" mass="33198">MNKRNYDFAYETNNGLRFRVNSFFQKNNQAAVLRVLPRKIPDIKELFSFFFFPEMMMTLYRFAQLPYGLVLVTGPTGSGKSTTLAALINYINERFRKHIITLEDPIEYLHYHKNSIINQREVGTDVLSFAEGLRAALREDPDVILVGEMRDPETISTALEAARTGHLVLSTLHTNTAAETIDRIINVFPPEQQNNIRTDLAEVLQGVISQQLLKRKEGNGRVLAAEILVVNSSIRALIREGKIHQINSAIQTGKDDGMILMAKSLSELIKKGLITMEAAKEKVSDEKMLGRYFG</sequence>
<dbReference type="InterPro" id="IPR050921">
    <property type="entry name" value="T4SS_GSP_E_ATPase"/>
</dbReference>
<dbReference type="NCBIfam" id="TIGR01420">
    <property type="entry name" value="pilT_fam"/>
    <property type="match status" value="1"/>
</dbReference>
<dbReference type="SMART" id="SM00382">
    <property type="entry name" value="AAA"/>
    <property type="match status" value="1"/>
</dbReference>
<evidence type="ECO:0000256" key="1">
    <source>
        <dbReference type="ARBA" id="ARBA00006611"/>
    </source>
</evidence>
<dbReference type="Gene3D" id="3.30.450.90">
    <property type="match status" value="1"/>
</dbReference>
<evidence type="ECO:0000259" key="2">
    <source>
        <dbReference type="PROSITE" id="PS00662"/>
    </source>
</evidence>
<dbReference type="PROSITE" id="PS00662">
    <property type="entry name" value="T2SP_E"/>
    <property type="match status" value="1"/>
</dbReference>
<dbReference type="SUPFAM" id="SSF52540">
    <property type="entry name" value="P-loop containing nucleoside triphosphate hydrolases"/>
    <property type="match status" value="1"/>
</dbReference>
<dbReference type="CDD" id="cd01131">
    <property type="entry name" value="PilT"/>
    <property type="match status" value="1"/>
</dbReference>
<evidence type="ECO:0000313" key="3">
    <source>
        <dbReference type="EMBL" id="SDF16531.1"/>
    </source>
</evidence>
<accession>A0A1G7IV20</accession>